<dbReference type="Gene3D" id="3.30.565.10">
    <property type="entry name" value="Histidine kinase-like ATPase, C-terminal domain"/>
    <property type="match status" value="1"/>
</dbReference>
<dbReference type="InterPro" id="IPR014265">
    <property type="entry name" value="XrtA/PrsK"/>
</dbReference>
<name>A0A2A4I3X3_9SPHN</name>
<comment type="caution">
    <text evidence="6">The sequence shown here is derived from an EMBL/GenBank/DDBJ whole genome shotgun (WGS) entry which is preliminary data.</text>
</comment>
<feature type="domain" description="Histidine kinase" evidence="5">
    <location>
        <begin position="475"/>
        <end position="676"/>
    </location>
</feature>
<dbReference type="Pfam" id="PF02518">
    <property type="entry name" value="HATPase_c"/>
    <property type="match status" value="1"/>
</dbReference>
<dbReference type="CDD" id="cd00082">
    <property type="entry name" value="HisKA"/>
    <property type="match status" value="1"/>
</dbReference>
<feature type="transmembrane region" description="Helical" evidence="4">
    <location>
        <begin position="189"/>
        <end position="209"/>
    </location>
</feature>
<dbReference type="PANTHER" id="PTHR43547:SF2">
    <property type="entry name" value="HYBRID SIGNAL TRANSDUCTION HISTIDINE KINASE C"/>
    <property type="match status" value="1"/>
</dbReference>
<feature type="transmembrane region" description="Helical" evidence="4">
    <location>
        <begin position="257"/>
        <end position="279"/>
    </location>
</feature>
<evidence type="ECO:0000313" key="7">
    <source>
        <dbReference type="Proteomes" id="UP000218784"/>
    </source>
</evidence>
<dbReference type="RefSeq" id="WP_096610337.1">
    <property type="nucleotide sequence ID" value="NZ_NWVD01000001.1"/>
</dbReference>
<feature type="transmembrane region" description="Helical" evidence="4">
    <location>
        <begin position="93"/>
        <end position="118"/>
    </location>
</feature>
<dbReference type="EC" id="2.7.13.3" evidence="2"/>
<feature type="transmembrane region" description="Helical" evidence="4">
    <location>
        <begin position="230"/>
        <end position="251"/>
    </location>
</feature>
<dbReference type="GO" id="GO:0000155">
    <property type="term" value="F:phosphorelay sensor kinase activity"/>
    <property type="evidence" value="ECO:0007669"/>
    <property type="project" value="InterPro"/>
</dbReference>
<dbReference type="NCBIfam" id="TIGR02916">
    <property type="entry name" value="PEP_his_kin"/>
    <property type="match status" value="1"/>
</dbReference>
<dbReference type="InterPro" id="IPR036890">
    <property type="entry name" value="HATPase_C_sf"/>
</dbReference>
<keyword evidence="6" id="KW-0418">Kinase</keyword>
<keyword evidence="6" id="KW-0808">Transferase</keyword>
<keyword evidence="3" id="KW-0597">Phosphoprotein</keyword>
<dbReference type="SUPFAM" id="SSF55874">
    <property type="entry name" value="ATPase domain of HSP90 chaperone/DNA topoisomerase II/histidine kinase"/>
    <property type="match status" value="1"/>
</dbReference>
<protein>
    <recommendedName>
        <fullName evidence="2">histidine kinase</fullName>
        <ecNumber evidence="2">2.7.13.3</ecNumber>
    </recommendedName>
</protein>
<feature type="transmembrane region" description="Helical" evidence="4">
    <location>
        <begin position="36"/>
        <end position="55"/>
    </location>
</feature>
<proteinExistence type="predicted"/>
<reference evidence="6 7" key="1">
    <citation type="submission" date="2017-09" db="EMBL/GenBank/DDBJ databases">
        <title>Sphingomonas ginsenosidimutans KACC 14949, whole genome shotgun sequence.</title>
        <authorList>
            <person name="Feng G."/>
            <person name="Zhu H."/>
        </authorList>
    </citation>
    <scope>NUCLEOTIDE SEQUENCE [LARGE SCALE GENOMIC DNA]</scope>
    <source>
        <strain evidence="6 7">KACC 14949</strain>
    </source>
</reference>
<dbReference type="SMART" id="SM00387">
    <property type="entry name" value="HATPase_c"/>
    <property type="match status" value="1"/>
</dbReference>
<dbReference type="InterPro" id="IPR029016">
    <property type="entry name" value="GAF-like_dom_sf"/>
</dbReference>
<evidence type="ECO:0000256" key="3">
    <source>
        <dbReference type="ARBA" id="ARBA00022553"/>
    </source>
</evidence>
<organism evidence="6 7">
    <name type="scientific">Sphingomonas ginsenosidimutans</name>
    <dbReference type="NCBI Taxonomy" id="862134"/>
    <lineage>
        <taxon>Bacteria</taxon>
        <taxon>Pseudomonadati</taxon>
        <taxon>Pseudomonadota</taxon>
        <taxon>Alphaproteobacteria</taxon>
        <taxon>Sphingomonadales</taxon>
        <taxon>Sphingomonadaceae</taxon>
        <taxon>Sphingomonas</taxon>
    </lineage>
</organism>
<dbReference type="PRINTS" id="PR00344">
    <property type="entry name" value="BCTRLSENSOR"/>
</dbReference>
<dbReference type="AlphaFoldDB" id="A0A2A4I3X3"/>
<evidence type="ECO:0000256" key="4">
    <source>
        <dbReference type="SAM" id="Phobius"/>
    </source>
</evidence>
<dbReference type="InterPro" id="IPR004358">
    <property type="entry name" value="Sig_transdc_His_kin-like_C"/>
</dbReference>
<feature type="transmembrane region" description="Helical" evidence="4">
    <location>
        <begin position="161"/>
        <end position="183"/>
    </location>
</feature>
<dbReference type="EMBL" id="NWVD01000001">
    <property type="protein sequence ID" value="PCG10625.1"/>
    <property type="molecule type" value="Genomic_DNA"/>
</dbReference>
<keyword evidence="4" id="KW-0812">Transmembrane</keyword>
<sequence length="682" mass="71310">MTPTSVIWIHSLVALLFCGVAVTLPRPDSAAPVARWLLTAAAVATALWALAIAGIGSADVAARVTGALRDLAWLAVLGVAARAGQGIEAPARLGAYAATASCFVLAAGTAIAAAMVTLPEAVGALDSTGLSLRMLGSVGALVLMQRALLGTGEQGGGARHVLLAALALMWTTDLVVYLLAFIIDGWPPTLTIARGAVMVVVAPLVMFAAQQGDAQAIRASRTVALRAAAAVLAGLYVLATGIVTGYLGSLAGNQARIVQTAFVFGSAASVLTLASTPWLRGWAKVVVTKHLFRHRYDYRNAWLRFTETLGGDGGKGATLTVRVVTALAELTESPAGLLLTSEAGGLRARAAWRCEAAPDEAGSAALARYLERTARVIDLPAVAAGRAPAEEAALVPAWMTARADGWALVPLLHARRLIGAIMLAPPPVSRALDWEDFDLLGVAGRQVASYLAEDEAHGALGEAQRFDEFNRRFAFILHDLKNLVSQMALVARNAERHADNPEFRADMIATLRDSSQRMTALLARLSQRQAGAAGERHPVGMLALAERLADARRAQHPLRAEGHEAMALADPAALETVLGHLIQNAVEASAAGQPVTLVVGDEGDEVFIDVIDQGGGMSADFVRDGLFRPFVSSKPSGFGLGAFEARQLVEAMGGRLLVTSREGEGSRFRIALPRAQALEAAA</sequence>
<evidence type="ECO:0000259" key="5">
    <source>
        <dbReference type="PROSITE" id="PS50109"/>
    </source>
</evidence>
<keyword evidence="4" id="KW-1133">Transmembrane helix</keyword>
<keyword evidence="7" id="KW-1185">Reference proteome</keyword>
<accession>A0A2A4I3X3</accession>
<gene>
    <name evidence="6" type="primary">prsK</name>
    <name evidence="6" type="ORF">COA17_04315</name>
</gene>
<dbReference type="InterPro" id="IPR003594">
    <property type="entry name" value="HATPase_dom"/>
</dbReference>
<dbReference type="Proteomes" id="UP000218784">
    <property type="component" value="Unassembled WGS sequence"/>
</dbReference>
<dbReference type="PANTHER" id="PTHR43547">
    <property type="entry name" value="TWO-COMPONENT HISTIDINE KINASE"/>
    <property type="match status" value="1"/>
</dbReference>
<evidence type="ECO:0000256" key="2">
    <source>
        <dbReference type="ARBA" id="ARBA00012438"/>
    </source>
</evidence>
<feature type="transmembrane region" description="Helical" evidence="4">
    <location>
        <begin position="6"/>
        <end position="24"/>
    </location>
</feature>
<dbReference type="PROSITE" id="PS50109">
    <property type="entry name" value="HIS_KIN"/>
    <property type="match status" value="1"/>
</dbReference>
<dbReference type="InterPro" id="IPR005467">
    <property type="entry name" value="His_kinase_dom"/>
</dbReference>
<keyword evidence="4" id="KW-0472">Membrane</keyword>
<dbReference type="SUPFAM" id="SSF55781">
    <property type="entry name" value="GAF domain-like"/>
    <property type="match status" value="1"/>
</dbReference>
<comment type="catalytic activity">
    <reaction evidence="1">
        <text>ATP + protein L-histidine = ADP + protein N-phospho-L-histidine.</text>
        <dbReference type="EC" id="2.7.13.3"/>
    </reaction>
</comment>
<evidence type="ECO:0000256" key="1">
    <source>
        <dbReference type="ARBA" id="ARBA00000085"/>
    </source>
</evidence>
<dbReference type="InterPro" id="IPR003661">
    <property type="entry name" value="HisK_dim/P_dom"/>
</dbReference>
<dbReference type="Gene3D" id="3.30.450.40">
    <property type="match status" value="1"/>
</dbReference>
<evidence type="ECO:0000313" key="6">
    <source>
        <dbReference type="EMBL" id="PCG10625.1"/>
    </source>
</evidence>